<reference evidence="2 3" key="1">
    <citation type="submission" date="2019-02" db="EMBL/GenBank/DDBJ databases">
        <title>Deep-cultivation of Planctomycetes and their phenomic and genomic characterization uncovers novel biology.</title>
        <authorList>
            <person name="Wiegand S."/>
            <person name="Jogler M."/>
            <person name="Boedeker C."/>
            <person name="Pinto D."/>
            <person name="Vollmers J."/>
            <person name="Rivas-Marin E."/>
            <person name="Kohn T."/>
            <person name="Peeters S.H."/>
            <person name="Heuer A."/>
            <person name="Rast P."/>
            <person name="Oberbeckmann S."/>
            <person name="Bunk B."/>
            <person name="Jeske O."/>
            <person name="Meyerdierks A."/>
            <person name="Storesund J.E."/>
            <person name="Kallscheuer N."/>
            <person name="Luecker S."/>
            <person name="Lage O.M."/>
            <person name="Pohl T."/>
            <person name="Merkel B.J."/>
            <person name="Hornburger P."/>
            <person name="Mueller R.-W."/>
            <person name="Bruemmer F."/>
            <person name="Labrenz M."/>
            <person name="Spormann A.M."/>
            <person name="Op Den Camp H."/>
            <person name="Overmann J."/>
            <person name="Amann R."/>
            <person name="Jetten M.S.M."/>
            <person name="Mascher T."/>
            <person name="Medema M.H."/>
            <person name="Devos D.P."/>
            <person name="Kaster A.-K."/>
            <person name="Ovreas L."/>
            <person name="Rohde M."/>
            <person name="Galperin M.Y."/>
            <person name="Jogler C."/>
        </authorList>
    </citation>
    <scope>NUCLEOTIDE SEQUENCE [LARGE SCALE GENOMIC DNA]</scope>
    <source>
        <strain evidence="2 3">Poly41</strain>
    </source>
</reference>
<proteinExistence type="predicted"/>
<comment type="caution">
    <text evidence="2">The sequence shown here is derived from an EMBL/GenBank/DDBJ whole genome shotgun (WGS) entry which is preliminary data.</text>
</comment>
<feature type="transmembrane region" description="Helical" evidence="1">
    <location>
        <begin position="38"/>
        <end position="58"/>
    </location>
</feature>
<organism evidence="2 3">
    <name type="scientific">Novipirellula artificiosorum</name>
    <dbReference type="NCBI Taxonomy" id="2528016"/>
    <lineage>
        <taxon>Bacteria</taxon>
        <taxon>Pseudomonadati</taxon>
        <taxon>Planctomycetota</taxon>
        <taxon>Planctomycetia</taxon>
        <taxon>Pirellulales</taxon>
        <taxon>Pirellulaceae</taxon>
        <taxon>Novipirellula</taxon>
    </lineage>
</organism>
<accession>A0A5C6D7Z8</accession>
<sequence length="194" mass="21544">MAARVLGHTLLWAGFLWAAYVSLNRLEIDDAKWSTIHWGLYALAMLVGCSGVVLLRIVSRHVDSDDTKTEAEYSVVQASLLKVLTEVDRLYADKNRHPSDVLLRIDNELAEPLSDFADARGSLIKRFGMETYAEVMTDFASAERYINRSWSAAADGYVDEVESSLGRARKYLENAQQTLLRQSSSSSTPAAHSG</sequence>
<keyword evidence="1" id="KW-0472">Membrane</keyword>
<dbReference type="OrthoDB" id="8479944at2"/>
<keyword evidence="1" id="KW-1133">Transmembrane helix</keyword>
<name>A0A5C6D7Z8_9BACT</name>
<dbReference type="EMBL" id="SJPV01000019">
    <property type="protein sequence ID" value="TWU31019.1"/>
    <property type="molecule type" value="Genomic_DNA"/>
</dbReference>
<keyword evidence="3" id="KW-1185">Reference proteome</keyword>
<evidence type="ECO:0000313" key="2">
    <source>
        <dbReference type="EMBL" id="TWU31019.1"/>
    </source>
</evidence>
<evidence type="ECO:0000256" key="1">
    <source>
        <dbReference type="SAM" id="Phobius"/>
    </source>
</evidence>
<keyword evidence="1" id="KW-0812">Transmembrane</keyword>
<gene>
    <name evidence="2" type="ORF">Poly41_64880</name>
</gene>
<evidence type="ECO:0000313" key="3">
    <source>
        <dbReference type="Proteomes" id="UP000319143"/>
    </source>
</evidence>
<dbReference type="AlphaFoldDB" id="A0A5C6D7Z8"/>
<dbReference type="Proteomes" id="UP000319143">
    <property type="component" value="Unassembled WGS sequence"/>
</dbReference>
<dbReference type="RefSeq" id="WP_146531172.1">
    <property type="nucleotide sequence ID" value="NZ_SJPV01000019.1"/>
</dbReference>
<protein>
    <submittedName>
        <fullName evidence="2">Uncharacterized protein</fullName>
    </submittedName>
</protein>